<accession>A0A1P8BK60</accession>
<dbReference type="GeneID" id="54976502"/>
<sequence>MSMVTTLVFVAQYFRGLANKFKSKAIKAIEARIEAVQAEQVKVEEHRSSQMIDCHNRYYASRDELNARQVKEVEDMLARHQQERDSLKAEFEENKASIALVHQAASDSLKKEIVMLEIELDNLTK</sequence>
<evidence type="ECO:0000256" key="1">
    <source>
        <dbReference type="SAM" id="Coils"/>
    </source>
</evidence>
<feature type="coiled-coil region" evidence="1">
    <location>
        <begin position="70"/>
        <end position="97"/>
    </location>
</feature>
<reference evidence="2" key="1">
    <citation type="submission" date="2017-06" db="EMBL/GenBank/DDBJ databases">
        <title>Genome of a bacteriophage of the Autographivirinae subfamily that infects Escherichia coli strain O45:H10.</title>
        <authorList>
            <person name="Nonis J."/>
            <person name="Billington C."/>
            <person name="Varsani A."/>
        </authorList>
    </citation>
    <scope>NUCLEOTIDE SEQUENCE [LARGE SCALE GENOMIC DNA]</scope>
</reference>
<keyword evidence="3" id="KW-1185">Reference proteome</keyword>
<organism evidence="2 3">
    <name type="scientific">Escherichia phage AAPEc6</name>
    <dbReference type="NCBI Taxonomy" id="2886901"/>
    <lineage>
        <taxon>Viruses</taxon>
        <taxon>Duplodnaviria</taxon>
        <taxon>Heunggongvirae</taxon>
        <taxon>Uroviricota</taxon>
        <taxon>Caudoviricetes</taxon>
        <taxon>Autographivirales</taxon>
        <taxon>Autosignataviridae</taxon>
        <taxon>Molineuxvirinae</taxon>
        <taxon>Vectrevirus</taxon>
        <taxon>Vectrevirus AAPEc6</taxon>
    </lineage>
</organism>
<protein>
    <submittedName>
        <fullName evidence="2">Uncharacterized protein</fullName>
    </submittedName>
</protein>
<proteinExistence type="predicted"/>
<dbReference type="Proteomes" id="UP000225284">
    <property type="component" value="Segment"/>
</dbReference>
<keyword evidence="1" id="KW-0175">Coiled coil</keyword>
<evidence type="ECO:0000313" key="2">
    <source>
        <dbReference type="EMBL" id="ANT40802.1"/>
    </source>
</evidence>
<dbReference type="RefSeq" id="YP_009786425.1">
    <property type="nucleotide sequence ID" value="NC_047769.1"/>
</dbReference>
<dbReference type="EMBL" id="KX279892">
    <property type="protein sequence ID" value="ANT40802.1"/>
    <property type="molecule type" value="Genomic_DNA"/>
</dbReference>
<evidence type="ECO:0000313" key="3">
    <source>
        <dbReference type="Proteomes" id="UP000225284"/>
    </source>
</evidence>
<feature type="coiled-coil region" evidence="1">
    <location>
        <begin position="19"/>
        <end position="46"/>
    </location>
</feature>
<name>A0A1P8BK60_9CAUD</name>